<sequence>MILKKSLKCIDKENLNKLYFYYGGLISTYIDNDVEALKLNEIKFKREEEFGLLKINQIIKINKSSNIIKKYNDSIKSVQRESTVFDLQSCIIKLINMRNVMAHEIYECSFKDKDIIELLSKEKIRDAQFEFLTNYDTDLMDDMTKSIISNYYYMCEIILLLEEKDK</sequence>
<comment type="caution">
    <text evidence="1">The sequence shown here is derived from an EMBL/GenBank/DDBJ whole genome shotgun (WGS) entry which is preliminary data.</text>
</comment>
<keyword evidence="2" id="KW-1185">Reference proteome</keyword>
<dbReference type="Proteomes" id="UP000003136">
    <property type="component" value="Unassembled WGS sequence"/>
</dbReference>
<evidence type="ECO:0000313" key="1">
    <source>
        <dbReference type="EMBL" id="EEC58785.1"/>
    </source>
</evidence>
<dbReference type="AlphaFoldDB" id="B7AN74"/>
<evidence type="ECO:0000313" key="2">
    <source>
        <dbReference type="Proteomes" id="UP000003136"/>
    </source>
</evidence>
<reference evidence="1 2" key="1">
    <citation type="submission" date="2008-11" db="EMBL/GenBank/DDBJ databases">
        <title>Draft genome sequence of Bacteroides pectinophilus (ATCC 43243).</title>
        <authorList>
            <person name="Sudarsanam P."/>
            <person name="Ley R."/>
            <person name="Guruge J."/>
            <person name="Turnbaugh P.J."/>
            <person name="Mahowald M."/>
            <person name="Liep D."/>
            <person name="Gordon J."/>
        </authorList>
    </citation>
    <scope>NUCLEOTIDE SEQUENCE [LARGE SCALE GENOMIC DNA]</scope>
    <source>
        <strain evidence="1 2">ATCC 43243</strain>
    </source>
</reference>
<reference evidence="1 2" key="2">
    <citation type="submission" date="2008-11" db="EMBL/GenBank/DDBJ databases">
        <authorList>
            <person name="Fulton L."/>
            <person name="Clifton S."/>
            <person name="Fulton B."/>
            <person name="Xu J."/>
            <person name="Minx P."/>
            <person name="Pepin K.H."/>
            <person name="Johnson M."/>
            <person name="Bhonagiri V."/>
            <person name="Nash W.E."/>
            <person name="Mardis E.R."/>
            <person name="Wilson R.K."/>
        </authorList>
    </citation>
    <scope>NUCLEOTIDE SEQUENCE [LARGE SCALE GENOMIC DNA]</scope>
    <source>
        <strain evidence="1 2">ATCC 43243</strain>
    </source>
</reference>
<protein>
    <submittedName>
        <fullName evidence="1">Uncharacterized protein</fullName>
    </submittedName>
</protein>
<accession>B7AN74</accession>
<dbReference type="STRING" id="483218.BACPEC_00126"/>
<gene>
    <name evidence="1" type="ORF">BACPEC_00126</name>
</gene>
<proteinExistence type="predicted"/>
<name>B7AN74_9FIRM</name>
<organism evidence="1 2">
    <name type="scientific">[Bacteroides] pectinophilus ATCC 43243</name>
    <dbReference type="NCBI Taxonomy" id="483218"/>
    <lineage>
        <taxon>Bacteria</taxon>
        <taxon>Bacillati</taxon>
        <taxon>Bacillota</taxon>
        <taxon>Clostridia</taxon>
        <taxon>Eubacteriales</taxon>
    </lineage>
</organism>
<dbReference type="EMBL" id="ABVQ01000031">
    <property type="protein sequence ID" value="EEC58785.1"/>
    <property type="molecule type" value="Genomic_DNA"/>
</dbReference>
<dbReference type="HOGENOM" id="CLU_1599442_0_0_9"/>